<comment type="caution">
    <text evidence="11">The sequence shown here is derived from an EMBL/GenBank/DDBJ whole genome shotgun (WGS) entry which is preliminary data.</text>
</comment>
<dbReference type="InterPro" id="IPR004383">
    <property type="entry name" value="rRNA_lsu_MTrfase_RlmN/Cfr"/>
</dbReference>
<dbReference type="InterPro" id="IPR007197">
    <property type="entry name" value="rSAM"/>
</dbReference>
<keyword evidence="8" id="KW-0479">Metal-binding</keyword>
<dbReference type="CDD" id="cd01335">
    <property type="entry name" value="Radical_SAM"/>
    <property type="match status" value="1"/>
</dbReference>
<dbReference type="SUPFAM" id="SSF102114">
    <property type="entry name" value="Radical SAM enzymes"/>
    <property type="match status" value="1"/>
</dbReference>
<evidence type="ECO:0000256" key="10">
    <source>
        <dbReference type="ARBA" id="ARBA00023014"/>
    </source>
</evidence>
<dbReference type="EMBL" id="DTDJ01000052">
    <property type="protein sequence ID" value="HGL18432.1"/>
    <property type="molecule type" value="Genomic_DNA"/>
</dbReference>
<sequence length="302" mass="34637">MKILHVQGKEEVATVYVGLTEKGNRVEFVESRPNPGGISEKWVIIVSTLKGCPVRCTMCDAGHFYEGRLSYSEIMEQIEYLVFKHFPDGKVKTKKFKIQFSRVGEPAFNPDVLKVLEEINKFEKVIPSISTIAPKGSERFFHELKEIKEKYYRGRFQLQFSIHSTNEEERDAIIPVKKWPLQKIAEYGEEFVGVDDKKVTLNFALSKNFTFDPTVIESLFNPEKFLIKITPINPTLRSLENGLESDVDIETGNLQKHQSSLQRLIDRGYEVIVSIGNLEENKIGSNCGMYLRKLRVISEIPN</sequence>
<accession>A0A7V4E4Y3</accession>
<keyword evidence="5" id="KW-0489">Methyltransferase</keyword>
<dbReference type="AlphaFoldDB" id="A0A7V4E4Y3"/>
<keyword evidence="7" id="KW-0949">S-adenosyl-L-methionine</keyword>
<evidence type="ECO:0000256" key="2">
    <source>
        <dbReference type="ARBA" id="ARBA00004496"/>
    </source>
</evidence>
<dbReference type="GO" id="GO:0046872">
    <property type="term" value="F:metal ion binding"/>
    <property type="evidence" value="ECO:0007669"/>
    <property type="project" value="UniProtKB-KW"/>
</dbReference>
<evidence type="ECO:0000256" key="3">
    <source>
        <dbReference type="ARBA" id="ARBA00022485"/>
    </source>
</evidence>
<dbReference type="PANTHER" id="PTHR30544:SF5">
    <property type="entry name" value="RADICAL SAM CORE DOMAIN-CONTAINING PROTEIN"/>
    <property type="match status" value="1"/>
</dbReference>
<keyword evidence="10" id="KW-0411">Iron-sulfur</keyword>
<evidence type="ECO:0000313" key="11">
    <source>
        <dbReference type="EMBL" id="HGL18432.1"/>
    </source>
</evidence>
<dbReference type="InterPro" id="IPR013785">
    <property type="entry name" value="Aldolase_TIM"/>
</dbReference>
<dbReference type="Gene3D" id="3.20.20.70">
    <property type="entry name" value="Aldolase class I"/>
    <property type="match status" value="1"/>
</dbReference>
<keyword evidence="3" id="KW-0004">4Fe-4S</keyword>
<name>A0A7V4E4Y3_UNCW3</name>
<dbReference type="SFLD" id="SFLDS00029">
    <property type="entry name" value="Radical_SAM"/>
    <property type="match status" value="1"/>
</dbReference>
<evidence type="ECO:0000256" key="1">
    <source>
        <dbReference type="ARBA" id="ARBA00001966"/>
    </source>
</evidence>
<dbReference type="InterPro" id="IPR058240">
    <property type="entry name" value="rSAM_sf"/>
</dbReference>
<dbReference type="GO" id="GO:0008173">
    <property type="term" value="F:RNA methyltransferase activity"/>
    <property type="evidence" value="ECO:0007669"/>
    <property type="project" value="InterPro"/>
</dbReference>
<dbReference type="InterPro" id="IPR040072">
    <property type="entry name" value="Methyltransferase_A"/>
</dbReference>
<keyword evidence="4" id="KW-0963">Cytoplasm</keyword>
<reference evidence="11" key="1">
    <citation type="journal article" date="2020" name="mSystems">
        <title>Genome- and Community-Level Interaction Insights into Carbon Utilization and Element Cycling Functions of Hydrothermarchaeota in Hydrothermal Sediment.</title>
        <authorList>
            <person name="Zhou Z."/>
            <person name="Liu Y."/>
            <person name="Xu W."/>
            <person name="Pan J."/>
            <person name="Luo Z.H."/>
            <person name="Li M."/>
        </authorList>
    </citation>
    <scope>NUCLEOTIDE SEQUENCE [LARGE SCALE GENOMIC DNA]</scope>
    <source>
        <strain evidence="11">SpSt-69</strain>
    </source>
</reference>
<proteinExistence type="predicted"/>
<keyword evidence="6" id="KW-0808">Transferase</keyword>
<evidence type="ECO:0000256" key="7">
    <source>
        <dbReference type="ARBA" id="ARBA00022691"/>
    </source>
</evidence>
<evidence type="ECO:0000256" key="8">
    <source>
        <dbReference type="ARBA" id="ARBA00022723"/>
    </source>
</evidence>
<comment type="cofactor">
    <cofactor evidence="1">
        <name>[4Fe-4S] cluster</name>
        <dbReference type="ChEBI" id="CHEBI:49883"/>
    </cofactor>
</comment>
<organism evidence="11">
    <name type="scientific">candidate division WOR-3 bacterium</name>
    <dbReference type="NCBI Taxonomy" id="2052148"/>
    <lineage>
        <taxon>Bacteria</taxon>
        <taxon>Bacteria division WOR-3</taxon>
    </lineage>
</organism>
<evidence type="ECO:0000256" key="4">
    <source>
        <dbReference type="ARBA" id="ARBA00022490"/>
    </source>
</evidence>
<evidence type="ECO:0000256" key="9">
    <source>
        <dbReference type="ARBA" id="ARBA00023004"/>
    </source>
</evidence>
<dbReference type="GO" id="GO:0051539">
    <property type="term" value="F:4 iron, 4 sulfur cluster binding"/>
    <property type="evidence" value="ECO:0007669"/>
    <property type="project" value="UniProtKB-KW"/>
</dbReference>
<dbReference type="PANTHER" id="PTHR30544">
    <property type="entry name" value="23S RRNA METHYLTRANSFERASE"/>
    <property type="match status" value="1"/>
</dbReference>
<dbReference type="GO" id="GO:0070475">
    <property type="term" value="P:rRNA base methylation"/>
    <property type="evidence" value="ECO:0007669"/>
    <property type="project" value="TreeGrafter"/>
</dbReference>
<dbReference type="GO" id="GO:0005737">
    <property type="term" value="C:cytoplasm"/>
    <property type="evidence" value="ECO:0007669"/>
    <property type="project" value="UniProtKB-SubCell"/>
</dbReference>
<gene>
    <name evidence="11" type="ORF">ENU66_08910</name>
</gene>
<protein>
    <submittedName>
        <fullName evidence="11">Radical SAM protein</fullName>
    </submittedName>
</protein>
<dbReference type="PIRSF" id="PIRSF006004">
    <property type="entry name" value="CHP00048"/>
    <property type="match status" value="1"/>
</dbReference>
<keyword evidence="9" id="KW-0408">Iron</keyword>
<dbReference type="GO" id="GO:0030488">
    <property type="term" value="P:tRNA methylation"/>
    <property type="evidence" value="ECO:0007669"/>
    <property type="project" value="TreeGrafter"/>
</dbReference>
<evidence type="ECO:0000256" key="6">
    <source>
        <dbReference type="ARBA" id="ARBA00022679"/>
    </source>
</evidence>
<comment type="subcellular location">
    <subcellularLocation>
        <location evidence="2">Cytoplasm</location>
    </subcellularLocation>
</comment>
<evidence type="ECO:0000256" key="5">
    <source>
        <dbReference type="ARBA" id="ARBA00022603"/>
    </source>
</evidence>